<dbReference type="InterPro" id="IPR036443">
    <property type="entry name" value="Znf_RanBP2_sf"/>
</dbReference>
<keyword evidence="6 12" id="KW-0863">Zinc-finger</keyword>
<keyword evidence="3" id="KW-0597">Phosphoprotein</keyword>
<keyword evidence="8 11" id="KW-0694">RNA-binding</keyword>
<dbReference type="FunFam" id="4.10.1060.10:FF:000004">
    <property type="entry name" value="Zinc finger Ran-binding domain-containing protein 2"/>
    <property type="match status" value="1"/>
</dbReference>
<comment type="similarity">
    <text evidence="10 11">Belongs to the ZRANB2 family.</text>
</comment>
<evidence type="ECO:0000313" key="16">
    <source>
        <dbReference type="WBParaSite" id="ACRNAN_Path_1236.g4834.t1"/>
    </source>
</evidence>
<dbReference type="Gene3D" id="4.10.1060.10">
    <property type="entry name" value="Zinc finger, RanBP2-type"/>
    <property type="match status" value="1"/>
</dbReference>
<evidence type="ECO:0000256" key="5">
    <source>
        <dbReference type="ARBA" id="ARBA00022737"/>
    </source>
</evidence>
<feature type="compositionally biased region" description="Basic and acidic residues" evidence="13">
    <location>
        <begin position="284"/>
        <end position="334"/>
    </location>
</feature>
<feature type="compositionally biased region" description="Low complexity" evidence="13">
    <location>
        <begin position="217"/>
        <end position="229"/>
    </location>
</feature>
<evidence type="ECO:0000256" key="9">
    <source>
        <dbReference type="ARBA" id="ARBA00023242"/>
    </source>
</evidence>
<dbReference type="GO" id="GO:0008270">
    <property type="term" value="F:zinc ion binding"/>
    <property type="evidence" value="ECO:0007669"/>
    <property type="project" value="UniProtKB-KW"/>
</dbReference>
<evidence type="ECO:0000256" key="3">
    <source>
        <dbReference type="ARBA" id="ARBA00022553"/>
    </source>
</evidence>
<evidence type="ECO:0000256" key="7">
    <source>
        <dbReference type="ARBA" id="ARBA00022833"/>
    </source>
</evidence>
<evidence type="ECO:0000256" key="1">
    <source>
        <dbReference type="ARBA" id="ARBA00004123"/>
    </source>
</evidence>
<dbReference type="SMART" id="SM00547">
    <property type="entry name" value="ZnF_RBZ"/>
    <property type="match status" value="1"/>
</dbReference>
<evidence type="ECO:0000313" key="15">
    <source>
        <dbReference type="Proteomes" id="UP000887540"/>
    </source>
</evidence>
<evidence type="ECO:0000256" key="12">
    <source>
        <dbReference type="PROSITE-ProRule" id="PRU00322"/>
    </source>
</evidence>
<dbReference type="PIRSF" id="PIRSF037956">
    <property type="entry name" value="UCP037956_ZnF_Ran"/>
    <property type="match status" value="1"/>
</dbReference>
<keyword evidence="7 11" id="KW-0862">Zinc</keyword>
<feature type="region of interest" description="Disordered" evidence="13">
    <location>
        <begin position="131"/>
        <end position="188"/>
    </location>
</feature>
<sequence>MSNEETANDRRTGQRRAVKSGEWACIDAKCANINSEKRTSSKPRAKNKVGREIGKDAADKSKGLFSAEDWVCTKCGNVNWARRTTCNICNAPKLGDLEVRTGYGGGFMDRQDVEYIDRDFDEEFDEFGRKKKKRRLHDEDDRNKQEEDTDEDDDDVDVAKYKLDEENESEEDEGDDDELDKYDLTADPEIAEIKIDISKFKKLDEYDMETRASSVASSECSCSCSGGECSCEDSECEDLKKHESKREIEKSTKQSHEHDRENDSREKERDRSRDRHREKGKHGDRKERERDRDRNGRSRSRERDRDRNGRSRSHDHDHRRSRERKRSKDRDHRK</sequence>
<feature type="region of interest" description="Disordered" evidence="13">
    <location>
        <begin position="210"/>
        <end position="334"/>
    </location>
</feature>
<organism evidence="15 16">
    <name type="scientific">Acrobeloides nanus</name>
    <dbReference type="NCBI Taxonomy" id="290746"/>
    <lineage>
        <taxon>Eukaryota</taxon>
        <taxon>Metazoa</taxon>
        <taxon>Ecdysozoa</taxon>
        <taxon>Nematoda</taxon>
        <taxon>Chromadorea</taxon>
        <taxon>Rhabditida</taxon>
        <taxon>Tylenchina</taxon>
        <taxon>Cephalobomorpha</taxon>
        <taxon>Cephaloboidea</taxon>
        <taxon>Cephalobidae</taxon>
        <taxon>Acrobeloides</taxon>
    </lineage>
</organism>
<evidence type="ECO:0000256" key="2">
    <source>
        <dbReference type="ARBA" id="ARBA00017543"/>
    </source>
</evidence>
<feature type="compositionally biased region" description="Acidic residues" evidence="13">
    <location>
        <begin position="165"/>
        <end position="180"/>
    </location>
</feature>
<dbReference type="PANTHER" id="PTHR12999">
    <property type="entry name" value="ZINC FINGER RAN-BINDING DOMAIN-CONTAINING PROTEIN 2 ZRANB2-RELATED"/>
    <property type="match status" value="1"/>
</dbReference>
<keyword evidence="4 11" id="KW-0479">Metal-binding</keyword>
<feature type="compositionally biased region" description="Acidic residues" evidence="13">
    <location>
        <begin position="147"/>
        <end position="156"/>
    </location>
</feature>
<reference evidence="16" key="1">
    <citation type="submission" date="2022-11" db="UniProtKB">
        <authorList>
            <consortium name="WormBaseParasite"/>
        </authorList>
    </citation>
    <scope>IDENTIFICATION</scope>
</reference>
<keyword evidence="15" id="KW-1185">Reference proteome</keyword>
<evidence type="ECO:0000256" key="4">
    <source>
        <dbReference type="ARBA" id="ARBA00022723"/>
    </source>
</evidence>
<dbReference type="InterPro" id="IPR017337">
    <property type="entry name" value="ZRANB2"/>
</dbReference>
<evidence type="ECO:0000256" key="13">
    <source>
        <dbReference type="SAM" id="MobiDB-lite"/>
    </source>
</evidence>
<dbReference type="PANTHER" id="PTHR12999:SF17">
    <property type="entry name" value="ZINC FINGER RAN-BINDING DOMAIN-CONTAINING PROTEIN 2"/>
    <property type="match status" value="1"/>
</dbReference>
<keyword evidence="5" id="KW-0677">Repeat</keyword>
<dbReference type="GO" id="GO:0001530">
    <property type="term" value="F:lipopolysaccharide binding"/>
    <property type="evidence" value="ECO:0007669"/>
    <property type="project" value="TreeGrafter"/>
</dbReference>
<dbReference type="Pfam" id="PF00641">
    <property type="entry name" value="Zn_ribbon_RanBP"/>
    <property type="match status" value="1"/>
</dbReference>
<dbReference type="PROSITE" id="PS01358">
    <property type="entry name" value="ZF_RANBP2_1"/>
    <property type="match status" value="1"/>
</dbReference>
<evidence type="ECO:0000256" key="8">
    <source>
        <dbReference type="ARBA" id="ARBA00022884"/>
    </source>
</evidence>
<dbReference type="SUPFAM" id="SSF90209">
    <property type="entry name" value="Ran binding protein zinc finger-like"/>
    <property type="match status" value="2"/>
</dbReference>
<accession>A0A914BXQ6</accession>
<dbReference type="AlphaFoldDB" id="A0A914BXQ6"/>
<dbReference type="Proteomes" id="UP000887540">
    <property type="component" value="Unplaced"/>
</dbReference>
<evidence type="ECO:0000256" key="6">
    <source>
        <dbReference type="ARBA" id="ARBA00022771"/>
    </source>
</evidence>
<dbReference type="GO" id="GO:0003723">
    <property type="term" value="F:RNA binding"/>
    <property type="evidence" value="ECO:0007669"/>
    <property type="project" value="UniProtKB-KW"/>
</dbReference>
<dbReference type="InterPro" id="IPR001876">
    <property type="entry name" value="Znf_RanBP2"/>
</dbReference>
<comment type="subcellular location">
    <subcellularLocation>
        <location evidence="1 11">Nucleus</location>
    </subcellularLocation>
</comment>
<evidence type="ECO:0000256" key="10">
    <source>
        <dbReference type="ARBA" id="ARBA00025731"/>
    </source>
</evidence>
<proteinExistence type="inferred from homology"/>
<evidence type="ECO:0000256" key="11">
    <source>
        <dbReference type="PIRNR" id="PIRNR037956"/>
    </source>
</evidence>
<dbReference type="PROSITE" id="PS50199">
    <property type="entry name" value="ZF_RANBP2_2"/>
    <property type="match status" value="1"/>
</dbReference>
<dbReference type="GO" id="GO:0005634">
    <property type="term" value="C:nucleus"/>
    <property type="evidence" value="ECO:0007669"/>
    <property type="project" value="UniProtKB-SubCell"/>
</dbReference>
<dbReference type="WBParaSite" id="ACRNAN_Path_1236.g4834.t1">
    <property type="protein sequence ID" value="ACRNAN_Path_1236.g4834.t1"/>
    <property type="gene ID" value="ACRNAN_Path_1236.g4834"/>
</dbReference>
<name>A0A914BXQ6_9BILA</name>
<feature type="compositionally biased region" description="Basic and acidic residues" evidence="13">
    <location>
        <begin position="136"/>
        <end position="146"/>
    </location>
</feature>
<protein>
    <recommendedName>
        <fullName evidence="2 11">Zinc finger Ran-binding domain-containing protein 2</fullName>
    </recommendedName>
</protein>
<feature type="domain" description="RanBP2-type" evidence="14">
    <location>
        <begin position="66"/>
        <end position="95"/>
    </location>
</feature>
<dbReference type="GO" id="GO:0006396">
    <property type="term" value="P:RNA processing"/>
    <property type="evidence" value="ECO:0007669"/>
    <property type="project" value="InterPro"/>
</dbReference>
<evidence type="ECO:0000259" key="14">
    <source>
        <dbReference type="PROSITE" id="PS50199"/>
    </source>
</evidence>
<keyword evidence="9 11" id="KW-0539">Nucleus</keyword>
<feature type="compositionally biased region" description="Basic and acidic residues" evidence="13">
    <location>
        <begin position="237"/>
        <end position="277"/>
    </location>
</feature>